<sequence length="135" mass="15078">MADSAGYDPRRSRVSDDKMNEFLRGQLSGDLTEVPGIGPAAVKKLAEGDLDGDKVTNTFQLIGKFLMLKGPDEGDEKVSTREHMEKVWYWLQEKGISSHRSGIVRCLAEKLNSMMPGIYDASEYNEDDDSDDDDE</sequence>
<evidence type="ECO:0000313" key="1">
    <source>
        <dbReference type="EMBL" id="GFH60661.1"/>
    </source>
</evidence>
<accession>A0AAD3HES6</accession>
<gene>
    <name evidence="1" type="ORF">CTEN210_17137</name>
</gene>
<dbReference type="EMBL" id="BLLK01000069">
    <property type="protein sequence ID" value="GFH60661.1"/>
    <property type="molecule type" value="Genomic_DNA"/>
</dbReference>
<proteinExistence type="predicted"/>
<protein>
    <submittedName>
        <fullName evidence="1">Uncharacterized protein</fullName>
    </submittedName>
</protein>
<dbReference type="Proteomes" id="UP001054902">
    <property type="component" value="Unassembled WGS sequence"/>
</dbReference>
<evidence type="ECO:0000313" key="2">
    <source>
        <dbReference type="Proteomes" id="UP001054902"/>
    </source>
</evidence>
<organism evidence="1 2">
    <name type="scientific">Chaetoceros tenuissimus</name>
    <dbReference type="NCBI Taxonomy" id="426638"/>
    <lineage>
        <taxon>Eukaryota</taxon>
        <taxon>Sar</taxon>
        <taxon>Stramenopiles</taxon>
        <taxon>Ochrophyta</taxon>
        <taxon>Bacillariophyta</taxon>
        <taxon>Coscinodiscophyceae</taxon>
        <taxon>Chaetocerotophycidae</taxon>
        <taxon>Chaetocerotales</taxon>
        <taxon>Chaetocerotaceae</taxon>
        <taxon>Chaetoceros</taxon>
    </lineage>
</organism>
<name>A0AAD3HES6_9STRA</name>
<keyword evidence="2" id="KW-1185">Reference proteome</keyword>
<dbReference type="AlphaFoldDB" id="A0AAD3HES6"/>
<comment type="caution">
    <text evidence="1">The sequence shown here is derived from an EMBL/GenBank/DDBJ whole genome shotgun (WGS) entry which is preliminary data.</text>
</comment>
<reference evidence="1 2" key="1">
    <citation type="journal article" date="2021" name="Sci. Rep.">
        <title>The genome of the diatom Chaetoceros tenuissimus carries an ancient integrated fragment of an extant virus.</title>
        <authorList>
            <person name="Hongo Y."/>
            <person name="Kimura K."/>
            <person name="Takaki Y."/>
            <person name="Yoshida Y."/>
            <person name="Baba S."/>
            <person name="Kobayashi G."/>
            <person name="Nagasaki K."/>
            <person name="Hano T."/>
            <person name="Tomaru Y."/>
        </authorList>
    </citation>
    <scope>NUCLEOTIDE SEQUENCE [LARGE SCALE GENOMIC DNA]</scope>
    <source>
        <strain evidence="1 2">NIES-3715</strain>
    </source>
</reference>